<gene>
    <name evidence="12" type="ORF">SAMN02745245_00103</name>
</gene>
<dbReference type="InterPro" id="IPR013762">
    <property type="entry name" value="Integrase-like_cat_sf"/>
</dbReference>
<sequence length="328" mass="38545">MFFYKELIKIIYSNLLDDFLAYLKTTKGASETTLREYYYDIRTFLRFILLRKGFVENEEFNEINIDNIDIEVLKGVNKQDIYAYNAFLENRRNNSNKTKYRKISAIRTFFNYLSTKIDVIDFNPVENIDMPKIEKTIPVYLTLEESIHLLKTVHNSKSKYKHRDFAIITLFLNCGMRLSELSSLSVDDIKDDNTLVVKGKGNKERVIYLNEACIQALNKHFEYRTDVEDKALFLSMRNTRMSNRAIQRMVEKYIKMSGLDPTKYTVHKLRHTAATLMYQYGNADIRALQEILGHESVTTTQIYTHINNKHLKQTVESNPLSDINEDTF</sequence>
<dbReference type="GO" id="GO:0003677">
    <property type="term" value="F:DNA binding"/>
    <property type="evidence" value="ECO:0007669"/>
    <property type="project" value="UniProtKB-UniRule"/>
</dbReference>
<dbReference type="Pfam" id="PF02899">
    <property type="entry name" value="Phage_int_SAM_1"/>
    <property type="match status" value="1"/>
</dbReference>
<keyword evidence="2" id="KW-0963">Cytoplasm</keyword>
<evidence type="ECO:0000259" key="10">
    <source>
        <dbReference type="PROSITE" id="PS51898"/>
    </source>
</evidence>
<dbReference type="InterPro" id="IPR044068">
    <property type="entry name" value="CB"/>
</dbReference>
<dbReference type="GO" id="GO:0007059">
    <property type="term" value="P:chromosome segregation"/>
    <property type="evidence" value="ECO:0007669"/>
    <property type="project" value="UniProtKB-KW"/>
</dbReference>
<proteinExistence type="predicted"/>
<dbReference type="Proteomes" id="UP000184032">
    <property type="component" value="Unassembled WGS sequence"/>
</dbReference>
<evidence type="ECO:0000256" key="3">
    <source>
        <dbReference type="ARBA" id="ARBA00022618"/>
    </source>
</evidence>
<dbReference type="InterPro" id="IPR011010">
    <property type="entry name" value="DNA_brk_join_enz"/>
</dbReference>
<dbReference type="InterPro" id="IPR002104">
    <property type="entry name" value="Integrase_catalytic"/>
</dbReference>
<feature type="domain" description="Tyr recombinase" evidence="10">
    <location>
        <begin position="136"/>
        <end position="316"/>
    </location>
</feature>
<evidence type="ECO:0000256" key="6">
    <source>
        <dbReference type="ARBA" id="ARBA00023125"/>
    </source>
</evidence>
<evidence type="ECO:0000313" key="12">
    <source>
        <dbReference type="EMBL" id="SHG94192.1"/>
    </source>
</evidence>
<dbReference type="GO" id="GO:0015074">
    <property type="term" value="P:DNA integration"/>
    <property type="evidence" value="ECO:0007669"/>
    <property type="project" value="UniProtKB-KW"/>
</dbReference>
<evidence type="ECO:0000256" key="2">
    <source>
        <dbReference type="ARBA" id="ARBA00022490"/>
    </source>
</evidence>
<keyword evidence="6 9" id="KW-0238">DNA-binding</keyword>
<dbReference type="PROSITE" id="PS51900">
    <property type="entry name" value="CB"/>
    <property type="match status" value="1"/>
</dbReference>
<dbReference type="SUPFAM" id="SSF56349">
    <property type="entry name" value="DNA breaking-rejoining enzymes"/>
    <property type="match status" value="1"/>
</dbReference>
<dbReference type="STRING" id="1120995.SAMN02745245_00103"/>
<dbReference type="GO" id="GO:0051301">
    <property type="term" value="P:cell division"/>
    <property type="evidence" value="ECO:0007669"/>
    <property type="project" value="UniProtKB-KW"/>
</dbReference>
<evidence type="ECO:0000256" key="4">
    <source>
        <dbReference type="ARBA" id="ARBA00022829"/>
    </source>
</evidence>
<dbReference type="InterPro" id="IPR010998">
    <property type="entry name" value="Integrase_recombinase_N"/>
</dbReference>
<keyword evidence="3" id="KW-0132">Cell division</keyword>
<dbReference type="GO" id="GO:0005737">
    <property type="term" value="C:cytoplasm"/>
    <property type="evidence" value="ECO:0007669"/>
    <property type="project" value="UniProtKB-SubCell"/>
</dbReference>
<dbReference type="Gene3D" id="1.10.150.130">
    <property type="match status" value="1"/>
</dbReference>
<keyword evidence="7" id="KW-0233">DNA recombination</keyword>
<dbReference type="EMBL" id="FQXI01000001">
    <property type="protein sequence ID" value="SHG94192.1"/>
    <property type="molecule type" value="Genomic_DNA"/>
</dbReference>
<comment type="subcellular location">
    <subcellularLocation>
        <location evidence="1">Cytoplasm</location>
    </subcellularLocation>
</comment>
<evidence type="ECO:0000313" key="13">
    <source>
        <dbReference type="Proteomes" id="UP000184032"/>
    </source>
</evidence>
<evidence type="ECO:0000256" key="5">
    <source>
        <dbReference type="ARBA" id="ARBA00022908"/>
    </source>
</evidence>
<dbReference type="GO" id="GO:0006310">
    <property type="term" value="P:DNA recombination"/>
    <property type="evidence" value="ECO:0007669"/>
    <property type="project" value="UniProtKB-KW"/>
</dbReference>
<evidence type="ECO:0000259" key="11">
    <source>
        <dbReference type="PROSITE" id="PS51900"/>
    </source>
</evidence>
<keyword evidence="4" id="KW-0159">Chromosome partition</keyword>
<dbReference type="InterPro" id="IPR050090">
    <property type="entry name" value="Tyrosine_recombinase_XerCD"/>
</dbReference>
<dbReference type="PANTHER" id="PTHR30349">
    <property type="entry name" value="PHAGE INTEGRASE-RELATED"/>
    <property type="match status" value="1"/>
</dbReference>
<protein>
    <submittedName>
        <fullName evidence="12">Site-specific recombinase XerD</fullName>
    </submittedName>
</protein>
<accession>A0A1M5NXF1</accession>
<evidence type="ECO:0000256" key="9">
    <source>
        <dbReference type="PROSITE-ProRule" id="PRU01248"/>
    </source>
</evidence>
<dbReference type="Gene3D" id="1.10.443.10">
    <property type="entry name" value="Intergrase catalytic core"/>
    <property type="match status" value="1"/>
</dbReference>
<dbReference type="PANTHER" id="PTHR30349:SF77">
    <property type="entry name" value="TYROSINE RECOMBINASE XERC"/>
    <property type="match status" value="1"/>
</dbReference>
<keyword evidence="13" id="KW-1185">Reference proteome</keyword>
<organism evidence="12 13">
    <name type="scientific">Anaerosphaera aminiphila DSM 21120</name>
    <dbReference type="NCBI Taxonomy" id="1120995"/>
    <lineage>
        <taxon>Bacteria</taxon>
        <taxon>Bacillati</taxon>
        <taxon>Bacillota</taxon>
        <taxon>Tissierellia</taxon>
        <taxon>Tissierellales</taxon>
        <taxon>Peptoniphilaceae</taxon>
        <taxon>Anaerosphaera</taxon>
    </lineage>
</organism>
<keyword evidence="5" id="KW-0229">DNA integration</keyword>
<evidence type="ECO:0000256" key="7">
    <source>
        <dbReference type="ARBA" id="ARBA00023172"/>
    </source>
</evidence>
<keyword evidence="8" id="KW-0131">Cell cycle</keyword>
<dbReference type="InterPro" id="IPR004107">
    <property type="entry name" value="Integrase_SAM-like_N"/>
</dbReference>
<dbReference type="PROSITE" id="PS51898">
    <property type="entry name" value="TYR_RECOMBINASE"/>
    <property type="match status" value="1"/>
</dbReference>
<evidence type="ECO:0000256" key="1">
    <source>
        <dbReference type="ARBA" id="ARBA00004496"/>
    </source>
</evidence>
<name>A0A1M5NXF1_9FIRM</name>
<reference evidence="12 13" key="1">
    <citation type="submission" date="2016-11" db="EMBL/GenBank/DDBJ databases">
        <authorList>
            <person name="Jaros S."/>
            <person name="Januszkiewicz K."/>
            <person name="Wedrychowicz H."/>
        </authorList>
    </citation>
    <scope>NUCLEOTIDE SEQUENCE [LARGE SCALE GENOMIC DNA]</scope>
    <source>
        <strain evidence="12 13">DSM 21120</strain>
    </source>
</reference>
<dbReference type="AlphaFoldDB" id="A0A1M5NXF1"/>
<dbReference type="Pfam" id="PF00589">
    <property type="entry name" value="Phage_integrase"/>
    <property type="match status" value="1"/>
</dbReference>
<evidence type="ECO:0000256" key="8">
    <source>
        <dbReference type="ARBA" id="ARBA00023306"/>
    </source>
</evidence>
<feature type="domain" description="Core-binding (CB)" evidence="11">
    <location>
        <begin position="10"/>
        <end position="114"/>
    </location>
</feature>